<evidence type="ECO:0000313" key="2">
    <source>
        <dbReference type="EMBL" id="PMD20260.1"/>
    </source>
</evidence>
<evidence type="ECO:0000256" key="1">
    <source>
        <dbReference type="SAM" id="MobiDB-lite"/>
    </source>
</evidence>
<feature type="compositionally biased region" description="Basic residues" evidence="1">
    <location>
        <begin position="11"/>
        <end position="29"/>
    </location>
</feature>
<reference evidence="2 3" key="1">
    <citation type="submission" date="2016-05" db="EMBL/GenBank/DDBJ databases">
        <title>A degradative enzymes factory behind the ericoid mycorrhizal symbiosis.</title>
        <authorList>
            <consortium name="DOE Joint Genome Institute"/>
            <person name="Martino E."/>
            <person name="Morin E."/>
            <person name="Grelet G."/>
            <person name="Kuo A."/>
            <person name="Kohler A."/>
            <person name="Daghino S."/>
            <person name="Barry K."/>
            <person name="Choi C."/>
            <person name="Cichocki N."/>
            <person name="Clum A."/>
            <person name="Copeland A."/>
            <person name="Hainaut M."/>
            <person name="Haridas S."/>
            <person name="Labutti K."/>
            <person name="Lindquist E."/>
            <person name="Lipzen A."/>
            <person name="Khouja H.-R."/>
            <person name="Murat C."/>
            <person name="Ohm R."/>
            <person name="Olson A."/>
            <person name="Spatafora J."/>
            <person name="Veneault-Fourrey C."/>
            <person name="Henrissat B."/>
            <person name="Grigoriev I."/>
            <person name="Martin F."/>
            <person name="Perotto S."/>
        </authorList>
    </citation>
    <scope>NUCLEOTIDE SEQUENCE [LARGE SCALE GENOMIC DNA]</scope>
    <source>
        <strain evidence="2 3">UAMH 7357</strain>
    </source>
</reference>
<dbReference type="AlphaFoldDB" id="A0A2J6Q1U6"/>
<dbReference type="OrthoDB" id="3439049at2759"/>
<name>A0A2J6Q1U6_9HELO</name>
<feature type="region of interest" description="Disordered" evidence="1">
    <location>
        <begin position="1"/>
        <end position="29"/>
    </location>
</feature>
<gene>
    <name evidence="2" type="ORF">NA56DRAFT_689752</name>
</gene>
<dbReference type="EMBL" id="KZ613485">
    <property type="protein sequence ID" value="PMD20260.1"/>
    <property type="molecule type" value="Genomic_DNA"/>
</dbReference>
<proteinExistence type="predicted"/>
<dbReference type="Proteomes" id="UP000235672">
    <property type="component" value="Unassembled WGS sequence"/>
</dbReference>
<evidence type="ECO:0000313" key="3">
    <source>
        <dbReference type="Proteomes" id="UP000235672"/>
    </source>
</evidence>
<protein>
    <submittedName>
        <fullName evidence="2">Uncharacterized protein</fullName>
    </submittedName>
</protein>
<sequence>MGPVNGFTATPHHRQNRRRERPGSRTRRTITRKSNVQFDCSEGLEYAHDIDVPLPSDKTRPSPLLRQNFDQSWQRWKAREAEERALAQMDKMQLEREQQRLFGGEVDDDELRRMGILYGGEDLAYDSESNTIVCGVLANNTAPMFSIRRGKPRRSRRSSHWRSLPLYLSFSELGNDADIARLLSPSTPHTPTIQHHDLSTIQTLLNTDIDNNIPQSLPPTPAFSGSLLSDLVDNTLISIAHHDSLLPTGDWTFITTPHNTPGTLTPLSEPETWILIDDS</sequence>
<keyword evidence="3" id="KW-1185">Reference proteome</keyword>
<organism evidence="2 3">
    <name type="scientific">Hyaloscypha hepaticicola</name>
    <dbReference type="NCBI Taxonomy" id="2082293"/>
    <lineage>
        <taxon>Eukaryota</taxon>
        <taxon>Fungi</taxon>
        <taxon>Dikarya</taxon>
        <taxon>Ascomycota</taxon>
        <taxon>Pezizomycotina</taxon>
        <taxon>Leotiomycetes</taxon>
        <taxon>Helotiales</taxon>
        <taxon>Hyaloscyphaceae</taxon>
        <taxon>Hyaloscypha</taxon>
    </lineage>
</organism>
<accession>A0A2J6Q1U6</accession>